<keyword evidence="3" id="KW-1185">Reference proteome</keyword>
<evidence type="ECO:0000313" key="2">
    <source>
        <dbReference type="EMBL" id="EED95518.1"/>
    </source>
</evidence>
<dbReference type="RefSeq" id="XP_002288075.1">
    <property type="nucleotide sequence ID" value="XM_002288039.1"/>
</dbReference>
<dbReference type="HOGENOM" id="CLU_2269250_0_0_1"/>
<sequence>MQNANKLFQEKQFEQRHHRVHVSRIKDEHPTYLDSLNKYSTQPESKAEDISGSKSYLDTLSLGAKTSSWVDYKTKVDHVTHEGHPTDDELKAFDEKAQEYEAR</sequence>
<organism evidence="2 3">
    <name type="scientific">Thalassiosira pseudonana</name>
    <name type="common">Marine diatom</name>
    <name type="synonym">Cyclotella nana</name>
    <dbReference type="NCBI Taxonomy" id="35128"/>
    <lineage>
        <taxon>Eukaryota</taxon>
        <taxon>Sar</taxon>
        <taxon>Stramenopiles</taxon>
        <taxon>Ochrophyta</taxon>
        <taxon>Bacillariophyta</taxon>
        <taxon>Coscinodiscophyceae</taxon>
        <taxon>Thalassiosirophycidae</taxon>
        <taxon>Thalassiosirales</taxon>
        <taxon>Thalassiosiraceae</taxon>
        <taxon>Thalassiosira</taxon>
    </lineage>
</organism>
<feature type="region of interest" description="Disordered" evidence="1">
    <location>
        <begin position="1"/>
        <end position="20"/>
    </location>
</feature>
<protein>
    <submittedName>
        <fullName evidence="2">Uncharacterized protein</fullName>
    </submittedName>
</protein>
<dbReference type="InParanoid" id="B8BVU4"/>
<accession>B8BVU4</accession>
<evidence type="ECO:0000313" key="3">
    <source>
        <dbReference type="Proteomes" id="UP000001449"/>
    </source>
</evidence>
<dbReference type="AlphaFoldDB" id="B8BVU4"/>
<reference evidence="2 3" key="2">
    <citation type="journal article" date="2008" name="Nature">
        <title>The Phaeodactylum genome reveals the evolutionary history of diatom genomes.</title>
        <authorList>
            <person name="Bowler C."/>
            <person name="Allen A.E."/>
            <person name="Badger J.H."/>
            <person name="Grimwood J."/>
            <person name="Jabbari K."/>
            <person name="Kuo A."/>
            <person name="Maheswari U."/>
            <person name="Martens C."/>
            <person name="Maumus F."/>
            <person name="Otillar R.P."/>
            <person name="Rayko E."/>
            <person name="Salamov A."/>
            <person name="Vandepoele K."/>
            <person name="Beszteri B."/>
            <person name="Gruber A."/>
            <person name="Heijde M."/>
            <person name="Katinka M."/>
            <person name="Mock T."/>
            <person name="Valentin K."/>
            <person name="Verret F."/>
            <person name="Berges J.A."/>
            <person name="Brownlee C."/>
            <person name="Cadoret J.P."/>
            <person name="Chiovitti A."/>
            <person name="Choi C.J."/>
            <person name="Coesel S."/>
            <person name="De Martino A."/>
            <person name="Detter J.C."/>
            <person name="Durkin C."/>
            <person name="Falciatore A."/>
            <person name="Fournet J."/>
            <person name="Haruta M."/>
            <person name="Huysman M.J."/>
            <person name="Jenkins B.D."/>
            <person name="Jiroutova K."/>
            <person name="Jorgensen R.E."/>
            <person name="Joubert Y."/>
            <person name="Kaplan A."/>
            <person name="Kroger N."/>
            <person name="Kroth P.G."/>
            <person name="La Roche J."/>
            <person name="Lindquist E."/>
            <person name="Lommer M."/>
            <person name="Martin-Jezequel V."/>
            <person name="Lopez P.J."/>
            <person name="Lucas S."/>
            <person name="Mangogna M."/>
            <person name="McGinnis K."/>
            <person name="Medlin L.K."/>
            <person name="Montsant A."/>
            <person name="Oudot-Le Secq M.P."/>
            <person name="Napoli C."/>
            <person name="Obornik M."/>
            <person name="Parker M.S."/>
            <person name="Petit J.L."/>
            <person name="Porcel B.M."/>
            <person name="Poulsen N."/>
            <person name="Robison M."/>
            <person name="Rychlewski L."/>
            <person name="Rynearson T.A."/>
            <person name="Schmutz J."/>
            <person name="Shapiro H."/>
            <person name="Siaut M."/>
            <person name="Stanley M."/>
            <person name="Sussman M.R."/>
            <person name="Taylor A.R."/>
            <person name="Vardi A."/>
            <person name="von Dassow P."/>
            <person name="Vyverman W."/>
            <person name="Willis A."/>
            <person name="Wyrwicz L.S."/>
            <person name="Rokhsar D.S."/>
            <person name="Weissenbach J."/>
            <person name="Armbrust E.V."/>
            <person name="Green B.R."/>
            <person name="Van de Peer Y."/>
            <person name="Grigoriev I.V."/>
        </authorList>
    </citation>
    <scope>NUCLEOTIDE SEQUENCE [LARGE SCALE GENOMIC DNA]</scope>
    <source>
        <strain evidence="2 3">CCMP1335</strain>
    </source>
</reference>
<dbReference type="Proteomes" id="UP000001449">
    <property type="component" value="Chromosome 2"/>
</dbReference>
<dbReference type="PaxDb" id="35128-Thaps2957"/>
<evidence type="ECO:0000256" key="1">
    <source>
        <dbReference type="SAM" id="MobiDB-lite"/>
    </source>
</evidence>
<dbReference type="KEGG" id="tps:THAPSDRAFT_2957"/>
<dbReference type="EMBL" id="CM000639">
    <property type="protein sequence ID" value="EED95518.1"/>
    <property type="molecule type" value="Genomic_DNA"/>
</dbReference>
<reference evidence="2 3" key="1">
    <citation type="journal article" date="2004" name="Science">
        <title>The genome of the diatom Thalassiosira pseudonana: ecology, evolution, and metabolism.</title>
        <authorList>
            <person name="Armbrust E.V."/>
            <person name="Berges J.A."/>
            <person name="Bowler C."/>
            <person name="Green B.R."/>
            <person name="Martinez D."/>
            <person name="Putnam N.H."/>
            <person name="Zhou S."/>
            <person name="Allen A.E."/>
            <person name="Apt K.E."/>
            <person name="Bechner M."/>
            <person name="Brzezinski M.A."/>
            <person name="Chaal B.K."/>
            <person name="Chiovitti A."/>
            <person name="Davis A.K."/>
            <person name="Demarest M.S."/>
            <person name="Detter J.C."/>
            <person name="Glavina T."/>
            <person name="Goodstein D."/>
            <person name="Hadi M.Z."/>
            <person name="Hellsten U."/>
            <person name="Hildebrand M."/>
            <person name="Jenkins B.D."/>
            <person name="Jurka J."/>
            <person name="Kapitonov V.V."/>
            <person name="Kroger N."/>
            <person name="Lau W.W."/>
            <person name="Lane T.W."/>
            <person name="Larimer F.W."/>
            <person name="Lippmeier J.C."/>
            <person name="Lucas S."/>
            <person name="Medina M."/>
            <person name="Montsant A."/>
            <person name="Obornik M."/>
            <person name="Parker M.S."/>
            <person name="Palenik B."/>
            <person name="Pazour G.J."/>
            <person name="Richardson P.M."/>
            <person name="Rynearson T.A."/>
            <person name="Saito M.A."/>
            <person name="Schwartz D.C."/>
            <person name="Thamatrakoln K."/>
            <person name="Valentin K."/>
            <person name="Vardi A."/>
            <person name="Wilkerson F.P."/>
            <person name="Rokhsar D.S."/>
        </authorList>
    </citation>
    <scope>NUCLEOTIDE SEQUENCE [LARGE SCALE GENOMIC DNA]</scope>
    <source>
        <strain evidence="2 3">CCMP1335</strain>
    </source>
</reference>
<dbReference type="GeneID" id="7450459"/>
<feature type="region of interest" description="Disordered" evidence="1">
    <location>
        <begin position="79"/>
        <end position="103"/>
    </location>
</feature>
<name>B8BVU4_THAPS</name>
<proteinExistence type="predicted"/>
<gene>
    <name evidence="2" type="ORF">THAPSDRAFT_2957</name>
</gene>